<comment type="caution">
    <text evidence="8">The sequence shown here is derived from an EMBL/GenBank/DDBJ whole genome shotgun (WGS) entry which is preliminary data.</text>
</comment>
<protein>
    <submittedName>
        <fullName evidence="8">Type I secretion outer membrane protein, TolC family</fullName>
    </submittedName>
</protein>
<keyword evidence="9" id="KW-1185">Reference proteome</keyword>
<evidence type="ECO:0000256" key="6">
    <source>
        <dbReference type="ARBA" id="ARBA00023136"/>
    </source>
</evidence>
<reference evidence="8 9" key="1">
    <citation type="submission" date="2007-10" db="EMBL/GenBank/DDBJ databases">
        <authorList>
            <person name="Wagner-Dobler I."/>
            <person name="Ferriera S."/>
            <person name="Johnson J."/>
            <person name="Kravitz S."/>
            <person name="Beeson K."/>
            <person name="Sutton G."/>
            <person name="Rogers Y.-H."/>
            <person name="Friedman R."/>
            <person name="Frazier M."/>
            <person name="Venter J.C."/>
        </authorList>
    </citation>
    <scope>NUCLEOTIDE SEQUENCE [LARGE SCALE GENOMIC DNA]</scope>
    <source>
        <strain evidence="8 9">DFL-43</strain>
    </source>
</reference>
<dbReference type="Proteomes" id="UP000004291">
    <property type="component" value="Chromosome"/>
</dbReference>
<dbReference type="PANTHER" id="PTHR30026:SF22">
    <property type="entry name" value="OUTER MEMBRANE EFFLUX PROTEIN"/>
    <property type="match status" value="1"/>
</dbReference>
<accession>A9D5R6</accession>
<dbReference type="eggNOG" id="COG1538">
    <property type="taxonomic scope" value="Bacteria"/>
</dbReference>
<keyword evidence="3" id="KW-0813">Transport</keyword>
<dbReference type="SUPFAM" id="SSF56954">
    <property type="entry name" value="Outer membrane efflux proteins (OEP)"/>
    <property type="match status" value="1"/>
</dbReference>
<dbReference type="InterPro" id="IPR003423">
    <property type="entry name" value="OMP_efflux"/>
</dbReference>
<dbReference type="GO" id="GO:0015562">
    <property type="term" value="F:efflux transmembrane transporter activity"/>
    <property type="evidence" value="ECO:0007669"/>
    <property type="project" value="InterPro"/>
</dbReference>
<comment type="similarity">
    <text evidence="2">Belongs to the outer membrane factor (OMF) (TC 1.B.17) family.</text>
</comment>
<evidence type="ECO:0000256" key="2">
    <source>
        <dbReference type="ARBA" id="ARBA00007613"/>
    </source>
</evidence>
<dbReference type="AlphaFoldDB" id="A9D5R6"/>
<dbReference type="Gene3D" id="1.20.1600.10">
    <property type="entry name" value="Outer membrane efflux proteins (OEP)"/>
    <property type="match status" value="1"/>
</dbReference>
<evidence type="ECO:0000313" key="9">
    <source>
        <dbReference type="Proteomes" id="UP000004291"/>
    </source>
</evidence>
<sequence>MFARFFLVLNACMLEYVLVSLVRKSLACAALLSIVAFAPQTASAETIYQAMARAYENNPDLNAARAGLRATDEGVAIAKSGYRPTISAEAVTTSTNTEGFTTNSASIGATISQTLFDGFQTRNNVRAAEAQVFAGRENLRGTEIDTLLAAVQAYANLNRDKQIVVYRQQNIAFLQEQLSAARARFDVGESTRTDVSQAEAELAGARASLAAAVAQAKSSAAVYVQIVGSAPKNLKPVALPRKLLPASLDSAVVEGTTEHPTVLAALYGVDAAGFSVKSQEGSFLPGVRLSGTVSEGDGGVSTAQVQARVTIPIYQGGAASARVRQAKEQLGQQRILVDSARRAVEQSVVSSWTQMEAAEATIQANRAQLSAANLALNGVVEERRVGQRTTLDVLNAQQSVLNAKEAISNSERNAIVASFSVLASTGKLTVERLALGVTNYRPEVHYESTKDRWYGLRTVDGR</sequence>
<dbReference type="HOGENOM" id="CLU_012817_0_1_5"/>
<evidence type="ECO:0000256" key="1">
    <source>
        <dbReference type="ARBA" id="ARBA00004442"/>
    </source>
</evidence>
<evidence type="ECO:0000256" key="5">
    <source>
        <dbReference type="ARBA" id="ARBA00022692"/>
    </source>
</evidence>
<dbReference type="PANTHER" id="PTHR30026">
    <property type="entry name" value="OUTER MEMBRANE PROTEIN TOLC"/>
    <property type="match status" value="1"/>
</dbReference>
<dbReference type="EMBL" id="ABIA03000002">
    <property type="protein sequence ID" value="EDQ33349.1"/>
    <property type="molecule type" value="Genomic_DNA"/>
</dbReference>
<dbReference type="Pfam" id="PF02321">
    <property type="entry name" value="OEP"/>
    <property type="match status" value="2"/>
</dbReference>
<dbReference type="GO" id="GO:0015288">
    <property type="term" value="F:porin activity"/>
    <property type="evidence" value="ECO:0007669"/>
    <property type="project" value="TreeGrafter"/>
</dbReference>
<name>A9D5R6_HOEPD</name>
<dbReference type="GO" id="GO:1990281">
    <property type="term" value="C:efflux pump complex"/>
    <property type="evidence" value="ECO:0007669"/>
    <property type="project" value="TreeGrafter"/>
</dbReference>
<evidence type="ECO:0000256" key="3">
    <source>
        <dbReference type="ARBA" id="ARBA00022448"/>
    </source>
</evidence>
<evidence type="ECO:0000256" key="7">
    <source>
        <dbReference type="ARBA" id="ARBA00023237"/>
    </source>
</evidence>
<dbReference type="InterPro" id="IPR010130">
    <property type="entry name" value="T1SS_OMP_TolC"/>
</dbReference>
<keyword evidence="6" id="KW-0472">Membrane</keyword>
<organism evidence="8 9">
    <name type="scientific">Hoeflea phototrophica (strain DSM 17068 / NCIMB 14078 / DFL-43)</name>
    <dbReference type="NCBI Taxonomy" id="411684"/>
    <lineage>
        <taxon>Bacteria</taxon>
        <taxon>Pseudomonadati</taxon>
        <taxon>Pseudomonadota</taxon>
        <taxon>Alphaproteobacteria</taxon>
        <taxon>Hyphomicrobiales</taxon>
        <taxon>Rhizobiaceae</taxon>
        <taxon>Hoeflea</taxon>
    </lineage>
</organism>
<evidence type="ECO:0000256" key="4">
    <source>
        <dbReference type="ARBA" id="ARBA00022452"/>
    </source>
</evidence>
<gene>
    <name evidence="8" type="ORF">HPDFL43_08942</name>
</gene>
<evidence type="ECO:0000313" key="8">
    <source>
        <dbReference type="EMBL" id="EDQ33349.1"/>
    </source>
</evidence>
<comment type="subcellular location">
    <subcellularLocation>
        <location evidence="1">Cell outer membrane</location>
    </subcellularLocation>
</comment>
<keyword evidence="4" id="KW-1134">Transmembrane beta strand</keyword>
<proteinExistence type="inferred from homology"/>
<dbReference type="NCBIfam" id="TIGR01844">
    <property type="entry name" value="type_I_sec_TolC"/>
    <property type="match status" value="1"/>
</dbReference>
<keyword evidence="5" id="KW-0812">Transmembrane</keyword>
<dbReference type="STRING" id="411684.HPDFL43_08942"/>
<reference evidence="8 9" key="2">
    <citation type="submission" date="2012-06" db="EMBL/GenBank/DDBJ databases">
        <authorList>
            <person name="Fiebig A."/>
        </authorList>
    </citation>
    <scope>NUCLEOTIDE SEQUENCE [LARGE SCALE GENOMIC DNA]</scope>
    <source>
        <strain evidence="8 9">DFL-43</strain>
    </source>
</reference>
<dbReference type="InterPro" id="IPR051906">
    <property type="entry name" value="TolC-like"/>
</dbReference>
<keyword evidence="7" id="KW-0998">Cell outer membrane</keyword>
<dbReference type="GO" id="GO:0009279">
    <property type="term" value="C:cell outer membrane"/>
    <property type="evidence" value="ECO:0007669"/>
    <property type="project" value="UniProtKB-SubCell"/>
</dbReference>